<reference evidence="1 2" key="1">
    <citation type="submission" date="2018-06" db="EMBL/GenBank/DDBJ databases">
        <title>Comparative genomics reveals the genomic features of Rhizophagus irregularis, R. cerebriforme, R. diaphanum and Gigaspora rosea, and their symbiotic lifestyle signature.</title>
        <authorList>
            <person name="Morin E."/>
            <person name="San Clemente H."/>
            <person name="Chen E.C.H."/>
            <person name="De La Providencia I."/>
            <person name="Hainaut M."/>
            <person name="Kuo A."/>
            <person name="Kohler A."/>
            <person name="Murat C."/>
            <person name="Tang N."/>
            <person name="Roy S."/>
            <person name="Loubradou J."/>
            <person name="Henrissat B."/>
            <person name="Grigoriev I.V."/>
            <person name="Corradi N."/>
            <person name="Roux C."/>
            <person name="Martin F.M."/>
        </authorList>
    </citation>
    <scope>NUCLEOTIDE SEQUENCE [LARGE SCALE GENOMIC DNA]</scope>
    <source>
        <strain evidence="1 2">DAOM 227022</strain>
    </source>
</reference>
<evidence type="ECO:0000313" key="1">
    <source>
        <dbReference type="EMBL" id="RIA81524.1"/>
    </source>
</evidence>
<name>A0A397SGF6_9GLOM</name>
<comment type="caution">
    <text evidence="1">The sequence shown here is derived from an EMBL/GenBank/DDBJ whole genome shotgun (WGS) entry which is preliminary data.</text>
</comment>
<evidence type="ECO:0000313" key="2">
    <source>
        <dbReference type="Proteomes" id="UP000265703"/>
    </source>
</evidence>
<accession>A0A397SGF6</accession>
<gene>
    <name evidence="1" type="ORF">C1645_836843</name>
</gene>
<sequence length="143" mass="16820">MITVALLDDLTKIFEPNYHYTVVLFLGTENYSTLKIAADTLIQELQELNNNGIVINNILWNFKLIAKNQHENKQIEWIISKEMRVLNKNPIAYPGHYLPPLFNMIPIENYIPDKLHIMLHITDQLWELVLQKIKYEGLFNDIT</sequence>
<proteinExistence type="predicted"/>
<keyword evidence="2" id="KW-1185">Reference proteome</keyword>
<dbReference type="OrthoDB" id="2389739at2759"/>
<dbReference type="AlphaFoldDB" id="A0A397SGF6"/>
<protein>
    <submittedName>
        <fullName evidence="1">Uncharacterized protein</fullName>
    </submittedName>
</protein>
<dbReference type="EMBL" id="QKYT01000782">
    <property type="protein sequence ID" value="RIA81524.1"/>
    <property type="molecule type" value="Genomic_DNA"/>
</dbReference>
<organism evidence="1 2">
    <name type="scientific">Glomus cerebriforme</name>
    <dbReference type="NCBI Taxonomy" id="658196"/>
    <lineage>
        <taxon>Eukaryota</taxon>
        <taxon>Fungi</taxon>
        <taxon>Fungi incertae sedis</taxon>
        <taxon>Mucoromycota</taxon>
        <taxon>Glomeromycotina</taxon>
        <taxon>Glomeromycetes</taxon>
        <taxon>Glomerales</taxon>
        <taxon>Glomeraceae</taxon>
        <taxon>Glomus</taxon>
    </lineage>
</organism>
<dbReference type="Proteomes" id="UP000265703">
    <property type="component" value="Unassembled WGS sequence"/>
</dbReference>